<accession>A0A0A9E684</accession>
<protein>
    <submittedName>
        <fullName evidence="1">Uncharacterized protein</fullName>
    </submittedName>
</protein>
<dbReference type="EMBL" id="GBRH01204485">
    <property type="protein sequence ID" value="JAD93410.1"/>
    <property type="molecule type" value="Transcribed_RNA"/>
</dbReference>
<name>A0A0A9E684_ARUDO</name>
<reference evidence="1" key="2">
    <citation type="journal article" date="2015" name="Data Brief">
        <title>Shoot transcriptome of the giant reed, Arundo donax.</title>
        <authorList>
            <person name="Barrero R.A."/>
            <person name="Guerrero F.D."/>
            <person name="Moolhuijzen P."/>
            <person name="Goolsby J.A."/>
            <person name="Tidwell J."/>
            <person name="Bellgard S.E."/>
            <person name="Bellgard M.I."/>
        </authorList>
    </citation>
    <scope>NUCLEOTIDE SEQUENCE</scope>
    <source>
        <tissue evidence="1">Shoot tissue taken approximately 20 cm above the soil surface</tissue>
    </source>
</reference>
<evidence type="ECO:0000313" key="1">
    <source>
        <dbReference type="EMBL" id="JAD93410.1"/>
    </source>
</evidence>
<sequence>MTRRTQGSRRSAR</sequence>
<proteinExistence type="predicted"/>
<reference evidence="1" key="1">
    <citation type="submission" date="2014-09" db="EMBL/GenBank/DDBJ databases">
        <authorList>
            <person name="Magalhaes I.L.F."/>
            <person name="Oliveira U."/>
            <person name="Santos F.R."/>
            <person name="Vidigal T.H.D.A."/>
            <person name="Brescovit A.D."/>
            <person name="Santos A.J."/>
        </authorList>
    </citation>
    <scope>NUCLEOTIDE SEQUENCE</scope>
    <source>
        <tissue evidence="1">Shoot tissue taken approximately 20 cm above the soil surface</tissue>
    </source>
</reference>
<organism evidence="1">
    <name type="scientific">Arundo donax</name>
    <name type="common">Giant reed</name>
    <name type="synonym">Donax arundinaceus</name>
    <dbReference type="NCBI Taxonomy" id="35708"/>
    <lineage>
        <taxon>Eukaryota</taxon>
        <taxon>Viridiplantae</taxon>
        <taxon>Streptophyta</taxon>
        <taxon>Embryophyta</taxon>
        <taxon>Tracheophyta</taxon>
        <taxon>Spermatophyta</taxon>
        <taxon>Magnoliopsida</taxon>
        <taxon>Liliopsida</taxon>
        <taxon>Poales</taxon>
        <taxon>Poaceae</taxon>
        <taxon>PACMAD clade</taxon>
        <taxon>Arundinoideae</taxon>
        <taxon>Arundineae</taxon>
        <taxon>Arundo</taxon>
    </lineage>
</organism>